<dbReference type="PANTHER" id="PTHR11360:SF130">
    <property type="entry name" value="MAJOR FACILITATOR SUPERFAMILY (MFS) PROFILE DOMAIN-CONTAINING PROTEIN-RELATED"/>
    <property type="match status" value="1"/>
</dbReference>
<protein>
    <recommendedName>
        <fullName evidence="7">Major facilitator superfamily (MFS) profile domain-containing protein</fullName>
    </recommendedName>
</protein>
<dbReference type="AlphaFoldDB" id="A0A8K0PID8"/>
<comment type="caution">
    <text evidence="5">The sequence shown here is derived from an EMBL/GenBank/DDBJ whole genome shotgun (WGS) entry which is preliminary data.</text>
</comment>
<dbReference type="InterPro" id="IPR050327">
    <property type="entry name" value="Proton-linked_MCT"/>
</dbReference>
<gene>
    <name evidence="5" type="ORF">KVT40_003297</name>
</gene>
<feature type="transmembrane region" description="Helical" evidence="4">
    <location>
        <begin position="445"/>
        <end position="468"/>
    </location>
</feature>
<name>A0A8K0PID8_9PEZI</name>
<evidence type="ECO:0000256" key="2">
    <source>
        <dbReference type="ARBA" id="ARBA00006727"/>
    </source>
</evidence>
<keyword evidence="4" id="KW-1133">Transmembrane helix</keyword>
<keyword evidence="6" id="KW-1185">Reference proteome</keyword>
<comment type="similarity">
    <text evidence="2">Belongs to the major facilitator superfamily. Monocarboxylate porter (TC 2.A.1.13) family.</text>
</comment>
<feature type="transmembrane region" description="Helical" evidence="4">
    <location>
        <begin position="323"/>
        <end position="341"/>
    </location>
</feature>
<keyword evidence="4" id="KW-0472">Membrane</keyword>
<organism evidence="5 6">
    <name type="scientific">Elsinoe batatas</name>
    <dbReference type="NCBI Taxonomy" id="2601811"/>
    <lineage>
        <taxon>Eukaryota</taxon>
        <taxon>Fungi</taxon>
        <taxon>Dikarya</taxon>
        <taxon>Ascomycota</taxon>
        <taxon>Pezizomycotina</taxon>
        <taxon>Dothideomycetes</taxon>
        <taxon>Dothideomycetidae</taxon>
        <taxon>Myriangiales</taxon>
        <taxon>Elsinoaceae</taxon>
        <taxon>Elsinoe</taxon>
    </lineage>
</organism>
<evidence type="ECO:0000256" key="4">
    <source>
        <dbReference type="SAM" id="Phobius"/>
    </source>
</evidence>
<feature type="transmembrane region" description="Helical" evidence="4">
    <location>
        <begin position="153"/>
        <end position="172"/>
    </location>
</feature>
<dbReference type="EMBL" id="JAESVG020000003">
    <property type="protein sequence ID" value="KAG8629432.1"/>
    <property type="molecule type" value="Genomic_DNA"/>
</dbReference>
<dbReference type="SUPFAM" id="SSF103473">
    <property type="entry name" value="MFS general substrate transporter"/>
    <property type="match status" value="1"/>
</dbReference>
<proteinExistence type="inferred from homology"/>
<feature type="transmembrane region" description="Helical" evidence="4">
    <location>
        <begin position="86"/>
        <end position="107"/>
    </location>
</feature>
<evidence type="ECO:0000256" key="3">
    <source>
        <dbReference type="SAM" id="MobiDB-lite"/>
    </source>
</evidence>
<feature type="compositionally biased region" description="Basic and acidic residues" evidence="3">
    <location>
        <begin position="1"/>
        <end position="19"/>
    </location>
</feature>
<dbReference type="InterPro" id="IPR011701">
    <property type="entry name" value="MFS"/>
</dbReference>
<feature type="transmembrane region" description="Helical" evidence="4">
    <location>
        <begin position="379"/>
        <end position="404"/>
    </location>
</feature>
<evidence type="ECO:0008006" key="7">
    <source>
        <dbReference type="Google" id="ProtNLM"/>
    </source>
</evidence>
<dbReference type="PANTHER" id="PTHR11360">
    <property type="entry name" value="MONOCARBOXYLATE TRANSPORTER"/>
    <property type="match status" value="1"/>
</dbReference>
<evidence type="ECO:0000313" key="6">
    <source>
        <dbReference type="Proteomes" id="UP000809789"/>
    </source>
</evidence>
<evidence type="ECO:0000256" key="1">
    <source>
        <dbReference type="ARBA" id="ARBA00004141"/>
    </source>
</evidence>
<feature type="transmembrane region" description="Helical" evidence="4">
    <location>
        <begin position="178"/>
        <end position="201"/>
    </location>
</feature>
<feature type="transmembrane region" description="Helical" evidence="4">
    <location>
        <begin position="416"/>
        <end position="433"/>
    </location>
</feature>
<accession>A0A8K0PID8</accession>
<keyword evidence="4" id="KW-0812">Transmembrane</keyword>
<dbReference type="GO" id="GO:0016020">
    <property type="term" value="C:membrane"/>
    <property type="evidence" value="ECO:0007669"/>
    <property type="project" value="UniProtKB-SubCell"/>
</dbReference>
<feature type="transmembrane region" description="Helical" evidence="4">
    <location>
        <begin position="127"/>
        <end position="146"/>
    </location>
</feature>
<dbReference type="GO" id="GO:0022857">
    <property type="term" value="F:transmembrane transporter activity"/>
    <property type="evidence" value="ECO:0007669"/>
    <property type="project" value="InterPro"/>
</dbReference>
<dbReference type="OrthoDB" id="6499973at2759"/>
<feature type="transmembrane region" description="Helical" evidence="4">
    <location>
        <begin position="245"/>
        <end position="267"/>
    </location>
</feature>
<sequence>MDSDLEKVSTEEAFHHSDNDTTSSSLSNLPDPEPTTSQHPGPPPLPLSSLPLARTPTNTLTQTLSRLSRVPTTLPITPPPDGGRQAWLQVLACHLAMSSCWGTVMSWGVYQTYYTSVLLADLPQSTVSWIGSIQVTLIFFVGIVSGRLTDGGYFYPVVWAGLFLEVLGVFMTSLCGEFWQLVLAQGICFGVGAGLSFTPMTALLSTYFERKRAVAIAMAASGAATGGLVFPSVIRQLVPQVGFGWAVRVVAFIVLLFNGTSVFIMKWRLPPRQTGPWVDTTAFKDRTFLVAVGAMFFVFWAVYFAFFYVGVFGRTEIGLPYEQSIDLLLVMVAIGVPARIIPGLIADHYLGPMSTLIPIVVLATIMLLVWTAVTDVAGLYVFSALYGIGGAAIQSLFPAMLATLTPDIRVRGTRMGMGFFVASFAVLSGPPIAGELIRIRDGDFLAAQLWAGVSMALGLVLLITCRFAKVGLSFKTKI</sequence>
<dbReference type="Gene3D" id="1.20.1250.20">
    <property type="entry name" value="MFS general substrate transporter like domains"/>
    <property type="match status" value="1"/>
</dbReference>
<feature type="transmembrane region" description="Helical" evidence="4">
    <location>
        <begin position="213"/>
        <end position="233"/>
    </location>
</feature>
<feature type="region of interest" description="Disordered" evidence="3">
    <location>
        <begin position="1"/>
        <end position="53"/>
    </location>
</feature>
<feature type="transmembrane region" description="Helical" evidence="4">
    <location>
        <begin position="353"/>
        <end position="373"/>
    </location>
</feature>
<feature type="transmembrane region" description="Helical" evidence="4">
    <location>
        <begin position="288"/>
        <end position="311"/>
    </location>
</feature>
<comment type="subcellular location">
    <subcellularLocation>
        <location evidence="1">Membrane</location>
        <topology evidence="1">Multi-pass membrane protein</topology>
    </subcellularLocation>
</comment>
<dbReference type="InterPro" id="IPR036259">
    <property type="entry name" value="MFS_trans_sf"/>
</dbReference>
<dbReference type="Proteomes" id="UP000809789">
    <property type="component" value="Unassembled WGS sequence"/>
</dbReference>
<reference evidence="5" key="1">
    <citation type="submission" date="2021-07" db="EMBL/GenBank/DDBJ databases">
        <title>Elsinoe batatas strain:CRI-CJ2 Genome sequencing and assembly.</title>
        <authorList>
            <person name="Huang L."/>
        </authorList>
    </citation>
    <scope>NUCLEOTIDE SEQUENCE</scope>
    <source>
        <strain evidence="5">CRI-CJ2</strain>
    </source>
</reference>
<feature type="compositionally biased region" description="Low complexity" evidence="3">
    <location>
        <begin position="20"/>
        <end position="39"/>
    </location>
</feature>
<evidence type="ECO:0000313" key="5">
    <source>
        <dbReference type="EMBL" id="KAG8629432.1"/>
    </source>
</evidence>
<dbReference type="Pfam" id="PF07690">
    <property type="entry name" value="MFS_1"/>
    <property type="match status" value="1"/>
</dbReference>